<protein>
    <submittedName>
        <fullName evidence="1">Phage tail protein</fullName>
    </submittedName>
</protein>
<gene>
    <name evidence="1" type="ORF">FPK63_21410</name>
</gene>
<feature type="non-terminal residue" evidence="1">
    <location>
        <position position="52"/>
    </location>
</feature>
<name>A0ABD5DTY2_ACIBA</name>
<comment type="caution">
    <text evidence="1">The sequence shown here is derived from an EMBL/GenBank/DDBJ whole genome shotgun (WGS) entry which is preliminary data.</text>
</comment>
<dbReference type="Pfam" id="PF04985">
    <property type="entry name" value="Phage_tube"/>
    <property type="match status" value="1"/>
</dbReference>
<sequence>MALPRKLKHLNIFNAGNNWMGIAESVPLPKFTRKLENYRGGGMPGSVGIDLG</sequence>
<dbReference type="EMBL" id="VMAF01000509">
    <property type="protein sequence ID" value="MDR8433596.1"/>
    <property type="molecule type" value="Genomic_DNA"/>
</dbReference>
<dbReference type="InterPro" id="IPR006498">
    <property type="entry name" value="Tail_tube"/>
</dbReference>
<accession>A0ABD5DTY2</accession>
<proteinExistence type="predicted"/>
<dbReference type="AlphaFoldDB" id="A0ABD5DTY2"/>
<organism evidence="1">
    <name type="scientific">Acinetobacter baumannii</name>
    <dbReference type="NCBI Taxonomy" id="470"/>
    <lineage>
        <taxon>Bacteria</taxon>
        <taxon>Pseudomonadati</taxon>
        <taxon>Pseudomonadota</taxon>
        <taxon>Gammaproteobacteria</taxon>
        <taxon>Moraxellales</taxon>
        <taxon>Moraxellaceae</taxon>
        <taxon>Acinetobacter</taxon>
        <taxon>Acinetobacter calcoaceticus/baumannii complex</taxon>
    </lineage>
</organism>
<evidence type="ECO:0000313" key="1">
    <source>
        <dbReference type="EMBL" id="MDR8433596.1"/>
    </source>
</evidence>
<reference evidence="1" key="1">
    <citation type="submission" date="2019-07" db="EMBL/GenBank/DDBJ databases">
        <title>Biological characteristics of mucoid Acinetobacter baumannii from a general hospital in China.</title>
        <authorList>
            <person name="Hua X."/>
            <person name="Yu Y."/>
        </authorList>
    </citation>
    <scope>NUCLEOTIDE SEQUENCE</scope>
    <source>
        <strain evidence="1">N8</strain>
    </source>
</reference>